<organism evidence="3 4">
    <name type="scientific">Marinactinospora rubrisoli</name>
    <dbReference type="NCBI Taxonomy" id="2715399"/>
    <lineage>
        <taxon>Bacteria</taxon>
        <taxon>Bacillati</taxon>
        <taxon>Actinomycetota</taxon>
        <taxon>Actinomycetes</taxon>
        <taxon>Streptosporangiales</taxon>
        <taxon>Nocardiopsidaceae</taxon>
        <taxon>Marinactinospora</taxon>
    </lineage>
</organism>
<dbReference type="RefSeq" id="WP_379870605.1">
    <property type="nucleotide sequence ID" value="NZ_JBHTBH010000004.1"/>
</dbReference>
<dbReference type="SUPFAM" id="SSF52540">
    <property type="entry name" value="P-loop containing nucleoside triphosphate hydrolases"/>
    <property type="match status" value="1"/>
</dbReference>
<evidence type="ECO:0000259" key="1">
    <source>
        <dbReference type="Pfam" id="PF00005"/>
    </source>
</evidence>
<proteinExistence type="predicted"/>
<keyword evidence="4" id="KW-1185">Reference proteome</keyword>
<dbReference type="Pfam" id="PF00005">
    <property type="entry name" value="ABC_tran"/>
    <property type="match status" value="1"/>
</dbReference>
<evidence type="ECO:0000313" key="3">
    <source>
        <dbReference type="EMBL" id="MFC7328005.1"/>
    </source>
</evidence>
<dbReference type="Proteomes" id="UP001596540">
    <property type="component" value="Unassembled WGS sequence"/>
</dbReference>
<dbReference type="InterPro" id="IPR027417">
    <property type="entry name" value="P-loop_NTPase"/>
</dbReference>
<evidence type="ECO:0000313" key="4">
    <source>
        <dbReference type="Proteomes" id="UP001596540"/>
    </source>
</evidence>
<gene>
    <name evidence="3" type="ORF">ACFQRF_09660</name>
</gene>
<sequence>MTPSSTTRRIARTCGDSTRPSPWSGRCFEDYLEFCASTAGHLPPAALSAAPPAFERITVEGVVFRHPGKEVPALDDVSVVIRRGEIVALMGENGSGKTTLAKMREDSMEPLELRRAVEAGRATASELGLHVDDVAVVHNSDRVALRLIPCDVLARVAPLGHLADSEFEVEVARRLADVDAPVAELDPRVGPQVFLRDAFAISLWTYYEPAESEITPAEYAAAFLRHHAALRRIDLDAPHFTDRVAVALVEVNDREKSPELPGSDRELLSDTLSGLSAVISTEQARDQLLHGEPHSGNLLNTRRGPLFVDLATCCRGPIEFDLAHAPEEVAKHYEGADHRLIHQCRALNWAMFSAWRWRRDDQMPDRDHWRVAGLNNVRTALDRCGLG</sequence>
<comment type="caution">
    <text evidence="3">The sequence shown here is derived from an EMBL/GenBank/DDBJ whole genome shotgun (WGS) entry which is preliminary data.</text>
</comment>
<protein>
    <submittedName>
        <fullName evidence="3">Phosphotransferase</fullName>
    </submittedName>
</protein>
<feature type="domain" description="ABC transporter" evidence="1">
    <location>
        <begin position="74"/>
        <end position="109"/>
    </location>
</feature>
<dbReference type="InterPro" id="IPR003439">
    <property type="entry name" value="ABC_transporter-like_ATP-bd"/>
</dbReference>
<evidence type="ECO:0000259" key="2">
    <source>
        <dbReference type="Pfam" id="PF01636"/>
    </source>
</evidence>
<dbReference type="EMBL" id="JBHTBH010000004">
    <property type="protein sequence ID" value="MFC7328005.1"/>
    <property type="molecule type" value="Genomic_DNA"/>
</dbReference>
<feature type="domain" description="Aminoglycoside phosphotransferase" evidence="2">
    <location>
        <begin position="151"/>
        <end position="325"/>
    </location>
</feature>
<dbReference type="InterPro" id="IPR002575">
    <property type="entry name" value="Aminoglycoside_PTrfase"/>
</dbReference>
<dbReference type="SUPFAM" id="SSF56112">
    <property type="entry name" value="Protein kinase-like (PK-like)"/>
    <property type="match status" value="1"/>
</dbReference>
<dbReference type="InterPro" id="IPR011009">
    <property type="entry name" value="Kinase-like_dom_sf"/>
</dbReference>
<dbReference type="Gene3D" id="3.40.50.300">
    <property type="entry name" value="P-loop containing nucleotide triphosphate hydrolases"/>
    <property type="match status" value="1"/>
</dbReference>
<accession>A0ABW2KFX6</accession>
<name>A0ABW2KFX6_9ACTN</name>
<dbReference type="Pfam" id="PF01636">
    <property type="entry name" value="APH"/>
    <property type="match status" value="1"/>
</dbReference>
<reference evidence="4" key="1">
    <citation type="journal article" date="2019" name="Int. J. Syst. Evol. Microbiol.">
        <title>The Global Catalogue of Microorganisms (GCM) 10K type strain sequencing project: providing services to taxonomists for standard genome sequencing and annotation.</title>
        <authorList>
            <consortium name="The Broad Institute Genomics Platform"/>
            <consortium name="The Broad Institute Genome Sequencing Center for Infectious Disease"/>
            <person name="Wu L."/>
            <person name="Ma J."/>
        </authorList>
    </citation>
    <scope>NUCLEOTIDE SEQUENCE [LARGE SCALE GENOMIC DNA]</scope>
    <source>
        <strain evidence="4">CGMCC 4.7382</strain>
    </source>
</reference>